<evidence type="ECO:0000313" key="6">
    <source>
        <dbReference type="EMBL" id="CAH0727181.1"/>
    </source>
</evidence>
<dbReference type="GO" id="GO:0005777">
    <property type="term" value="C:peroxisome"/>
    <property type="evidence" value="ECO:0007669"/>
    <property type="project" value="UniProtKB-SubCell"/>
</dbReference>
<evidence type="ECO:0000256" key="1">
    <source>
        <dbReference type="ARBA" id="ARBA00004275"/>
    </source>
</evidence>
<dbReference type="SUPFAM" id="SSF56801">
    <property type="entry name" value="Acetyl-CoA synthetase-like"/>
    <property type="match status" value="1"/>
</dbReference>
<protein>
    <submittedName>
        <fullName evidence="6">Uncharacterized protein</fullName>
    </submittedName>
</protein>
<dbReference type="PANTHER" id="PTHR24096:SF422">
    <property type="entry name" value="BCDNA.GH02901"/>
    <property type="match status" value="1"/>
</dbReference>
<dbReference type="PROSITE" id="PS00455">
    <property type="entry name" value="AMP_BINDING"/>
    <property type="match status" value="1"/>
</dbReference>
<evidence type="ECO:0000259" key="5">
    <source>
        <dbReference type="Pfam" id="PF13193"/>
    </source>
</evidence>
<dbReference type="PANTHER" id="PTHR24096">
    <property type="entry name" value="LONG-CHAIN-FATTY-ACID--COA LIGASE"/>
    <property type="match status" value="1"/>
</dbReference>
<accession>A0A8J9YGS3</accession>
<dbReference type="EMBL" id="OV170226">
    <property type="protein sequence ID" value="CAH0727181.1"/>
    <property type="molecule type" value="Genomic_DNA"/>
</dbReference>
<dbReference type="Gene3D" id="3.30.300.30">
    <property type="match status" value="1"/>
</dbReference>
<evidence type="ECO:0000256" key="3">
    <source>
        <dbReference type="ARBA" id="ARBA00023140"/>
    </source>
</evidence>
<dbReference type="Pfam" id="PF13193">
    <property type="entry name" value="AMP-binding_C"/>
    <property type="match status" value="1"/>
</dbReference>
<evidence type="ECO:0000313" key="7">
    <source>
        <dbReference type="Proteomes" id="UP000838878"/>
    </source>
</evidence>
<dbReference type="InterPro" id="IPR025110">
    <property type="entry name" value="AMP-bd_C"/>
</dbReference>
<dbReference type="InterPro" id="IPR000873">
    <property type="entry name" value="AMP-dep_synth/lig_dom"/>
</dbReference>
<proteinExistence type="inferred from homology"/>
<comment type="subcellular location">
    <subcellularLocation>
        <location evidence="1">Peroxisome</location>
    </subcellularLocation>
</comment>
<dbReference type="InterPro" id="IPR042099">
    <property type="entry name" value="ANL_N_sf"/>
</dbReference>
<dbReference type="Gene3D" id="3.40.50.12780">
    <property type="entry name" value="N-terminal domain of ligase-like"/>
    <property type="match status" value="1"/>
</dbReference>
<name>A0A8J9YGS3_9NEOP</name>
<dbReference type="Proteomes" id="UP000838878">
    <property type="component" value="Chromosome 6"/>
</dbReference>
<evidence type="ECO:0000259" key="4">
    <source>
        <dbReference type="Pfam" id="PF00501"/>
    </source>
</evidence>
<dbReference type="OrthoDB" id="10253869at2759"/>
<dbReference type="GO" id="GO:0046949">
    <property type="term" value="P:fatty-acyl-CoA biosynthetic process"/>
    <property type="evidence" value="ECO:0007669"/>
    <property type="project" value="TreeGrafter"/>
</dbReference>
<organism evidence="6 7">
    <name type="scientific">Brenthis ino</name>
    <name type="common">lesser marbled fritillary</name>
    <dbReference type="NCBI Taxonomy" id="405034"/>
    <lineage>
        <taxon>Eukaryota</taxon>
        <taxon>Metazoa</taxon>
        <taxon>Ecdysozoa</taxon>
        <taxon>Arthropoda</taxon>
        <taxon>Hexapoda</taxon>
        <taxon>Insecta</taxon>
        <taxon>Pterygota</taxon>
        <taxon>Neoptera</taxon>
        <taxon>Endopterygota</taxon>
        <taxon>Lepidoptera</taxon>
        <taxon>Glossata</taxon>
        <taxon>Ditrysia</taxon>
        <taxon>Papilionoidea</taxon>
        <taxon>Nymphalidae</taxon>
        <taxon>Heliconiinae</taxon>
        <taxon>Argynnini</taxon>
        <taxon>Brenthis</taxon>
    </lineage>
</organism>
<dbReference type="GO" id="GO:0004467">
    <property type="term" value="F:long-chain fatty acid-CoA ligase activity"/>
    <property type="evidence" value="ECO:0007669"/>
    <property type="project" value="TreeGrafter"/>
</dbReference>
<keyword evidence="7" id="KW-1185">Reference proteome</keyword>
<feature type="domain" description="AMP-binding enzyme C-terminal" evidence="5">
    <location>
        <begin position="455"/>
        <end position="530"/>
    </location>
</feature>
<sequence length="543" mass="60894">MKHVWASSKIVSSPFENIVVPDMPISEYVWTNVEKWSNKTAMVCAVTNRKYTYNEIYKQSRTFAANLRKKFDIKDGDPVIVMLPNIPEYATVTLGVLTAGGLVSTLNPIYTTYEVQRQVSMSRPKLAIAVPETAQTLNEALKQNNLNTPIVVVDTFHDRPNDTVSFKEIVENDIDLDILKDVRRTGDDVSLLLYSSGTTGLPKGVELTNKNIIANCEQQNVTNIQYHTDTSDSNQDTILAYLPFFHSYGMSVNLIHKLSVGLQILTLPKFQPNTFLDAFDRFKINMIYMVPPTVFFLATSPEVKPEYFEKLRCATTGGAPVAMADIHRFLDKIGHEIHFGQAYGLTETGPLATLAPVGLKEYTSVGCALSNVELRVVDDQLNNLGPNELGELLIKGPNVMKGYKNNEEANRQTFIDGDWFRTGDQAKINENGRVYVADRLKELIKVNAYQVPPAELESLLKEHPAILDAAVIGIPDKVTGEKPKAFIILNKGANVTEKTVMDYVSERVSPYKRLKEVQFVETIHKNPTGKILRRLLREEHSKK</sequence>
<comment type="similarity">
    <text evidence="2">Belongs to the ATP-dependent AMP-binding enzyme family.</text>
</comment>
<gene>
    <name evidence="6" type="ORF">BINO364_LOCUS12556</name>
</gene>
<evidence type="ECO:0000256" key="2">
    <source>
        <dbReference type="ARBA" id="ARBA00006432"/>
    </source>
</evidence>
<feature type="non-terminal residue" evidence="6">
    <location>
        <position position="543"/>
    </location>
</feature>
<keyword evidence="3" id="KW-0576">Peroxisome</keyword>
<reference evidence="6" key="1">
    <citation type="submission" date="2021-12" db="EMBL/GenBank/DDBJ databases">
        <authorList>
            <person name="Martin H S."/>
        </authorList>
    </citation>
    <scope>NUCLEOTIDE SEQUENCE</scope>
</reference>
<dbReference type="InterPro" id="IPR045851">
    <property type="entry name" value="AMP-bd_C_sf"/>
</dbReference>
<dbReference type="AlphaFoldDB" id="A0A8J9YGS3"/>
<dbReference type="Pfam" id="PF00501">
    <property type="entry name" value="AMP-binding"/>
    <property type="match status" value="1"/>
</dbReference>
<feature type="domain" description="AMP-dependent synthetase/ligase" evidence="4">
    <location>
        <begin position="31"/>
        <end position="403"/>
    </location>
</feature>
<dbReference type="FunFam" id="3.30.300.30:FF:000007">
    <property type="entry name" value="4-coumarate--CoA ligase 2"/>
    <property type="match status" value="1"/>
</dbReference>
<dbReference type="InterPro" id="IPR020845">
    <property type="entry name" value="AMP-binding_CS"/>
</dbReference>